<dbReference type="Proteomes" id="UP001055072">
    <property type="component" value="Unassembled WGS sequence"/>
</dbReference>
<name>A0ACB8TX08_9APHY</name>
<gene>
    <name evidence="1" type="ORF">BDY19DRAFT_960273</name>
</gene>
<dbReference type="EMBL" id="MU274923">
    <property type="protein sequence ID" value="KAI0086506.1"/>
    <property type="molecule type" value="Genomic_DNA"/>
</dbReference>
<evidence type="ECO:0000313" key="2">
    <source>
        <dbReference type="Proteomes" id="UP001055072"/>
    </source>
</evidence>
<accession>A0ACB8TX08</accession>
<comment type="caution">
    <text evidence="1">The sequence shown here is derived from an EMBL/GenBank/DDBJ whole genome shotgun (WGS) entry which is preliminary data.</text>
</comment>
<organism evidence="1 2">
    <name type="scientific">Irpex rosettiformis</name>
    <dbReference type="NCBI Taxonomy" id="378272"/>
    <lineage>
        <taxon>Eukaryota</taxon>
        <taxon>Fungi</taxon>
        <taxon>Dikarya</taxon>
        <taxon>Basidiomycota</taxon>
        <taxon>Agaricomycotina</taxon>
        <taxon>Agaricomycetes</taxon>
        <taxon>Polyporales</taxon>
        <taxon>Irpicaceae</taxon>
        <taxon>Irpex</taxon>
    </lineage>
</organism>
<proteinExistence type="predicted"/>
<sequence length="1148" mass="127885">MDEDQSERTLLAAFTKYDEFSSIQRNFLDACGGDKQEDIDNAKRLLIKLTSILAEYQEQSYLLDPFLESLVDPVVVQLKKSITNLNASESSQRIGLVAHLLYLYINFRGYKSITRFFPHEIADLSVALDFLLLPDGPAQVTWQWHLRYVMLLWMSLICMLPFDLAQFDDPKSIGKTASDVETVAKSYLSRAGVERQGAAILLARLYSRKDTNVKFPLFLDWTKDTVIQLDDLFQTIGALQVLCELTKSAPAHQVLPFVRELFNITSAVGASTRLASNTLIRKLRIKLVSRTLLRLMPAKRKRIRSKGKTLRTDSNAVIDDESDEDIDVPNEVENILEDLLKALQDRDTVVRYSAAKAVARISERLPSDFSEQVLDNVIQLFSIHSMAAASMYDMPAIAEYTWHGTSLACAEMARRGLVPDDRLGELIGWMRKALYFDIRKGAHSVGSSVRDAASYVLWSLARAQSPEALYPHATGLAQTLVTVSCFDREVHIRRAASAAFQEFVGRTNLFPHGIDILRKTDFYAVGTRRNAFSIVAVEVAEHDVYRQSLLDHLLTVTVRHWDPAMRKLGAQAIRNICQLDLWKLGQECIERVTPYLTFVDSADIHGALLTLTELAIAYKGAEPQDRVEFKLRELFSLLSKVSPSTIQSIRNELITSAACHLIASSITLPEIEQPTRSSVPHWRSIIDFALKSAVVLVQESAADAMAAVSVLMDCNAQVERFIQEAKSGTAALQQSVCRMLGGLDYNSHPEALKIALAFLLACVDRSAPTGLKNVEARRNAYYSLPRIIQNVLPRLREVFPPEIAIAVFSSFLSGLEDYSTDERGDVGSWIRIACVKGIADYSTAIISNASTISQGEEYLPLVKFHEGIAGILKQGVERLDNVRQQAGEQLLRLLPLSSHATAWQIHGEGLMRELFSSDKEEISWSDSAWLFPRAVKLLTIKEYRHAVLSGLVLSVSSKTDSTQRPVCASLIAYAHGLSVRDEAVEYDLNRLATDLLAQAKRNLALNSIVIPVLQTFNVLLDADAFELLEEDTDGLKSLHSLLSICARNVTKIKNVQRIVASMKVVANLLTMSSLRAACASHLPAFLGHQYPKIRSDTAETLYLVLQSKDVGIETDEAEEILLETEWSSDNMDVIREAAERCAGLLKGP</sequence>
<reference evidence="1" key="1">
    <citation type="journal article" date="2021" name="Environ. Microbiol.">
        <title>Gene family expansions and transcriptome signatures uncover fungal adaptations to wood decay.</title>
        <authorList>
            <person name="Hage H."/>
            <person name="Miyauchi S."/>
            <person name="Viragh M."/>
            <person name="Drula E."/>
            <person name="Min B."/>
            <person name="Chaduli D."/>
            <person name="Navarro D."/>
            <person name="Favel A."/>
            <person name="Norest M."/>
            <person name="Lesage-Meessen L."/>
            <person name="Balint B."/>
            <person name="Merenyi Z."/>
            <person name="de Eugenio L."/>
            <person name="Morin E."/>
            <person name="Martinez A.T."/>
            <person name="Baldrian P."/>
            <person name="Stursova M."/>
            <person name="Martinez M.J."/>
            <person name="Novotny C."/>
            <person name="Magnuson J.K."/>
            <person name="Spatafora J.W."/>
            <person name="Maurice S."/>
            <person name="Pangilinan J."/>
            <person name="Andreopoulos W."/>
            <person name="LaButti K."/>
            <person name="Hundley H."/>
            <person name="Na H."/>
            <person name="Kuo A."/>
            <person name="Barry K."/>
            <person name="Lipzen A."/>
            <person name="Henrissat B."/>
            <person name="Riley R."/>
            <person name="Ahrendt S."/>
            <person name="Nagy L.G."/>
            <person name="Grigoriev I.V."/>
            <person name="Martin F."/>
            <person name="Rosso M.N."/>
        </authorList>
    </citation>
    <scope>NUCLEOTIDE SEQUENCE</scope>
    <source>
        <strain evidence="1">CBS 384.51</strain>
    </source>
</reference>
<evidence type="ECO:0000313" key="1">
    <source>
        <dbReference type="EMBL" id="KAI0086506.1"/>
    </source>
</evidence>
<protein>
    <submittedName>
        <fullName evidence="1">ARM repeat-containing protein</fullName>
    </submittedName>
</protein>
<keyword evidence="2" id="KW-1185">Reference proteome</keyword>